<gene>
    <name evidence="2" type="ORF">NSJP_3658</name>
</gene>
<dbReference type="Proteomes" id="UP000192042">
    <property type="component" value="Chromosome I"/>
</dbReference>
<evidence type="ECO:0000256" key="1">
    <source>
        <dbReference type="SAM" id="Phobius"/>
    </source>
</evidence>
<keyword evidence="1" id="KW-0472">Membrane</keyword>
<dbReference type="Pfam" id="PF19473">
    <property type="entry name" value="DUF6010"/>
    <property type="match status" value="1"/>
</dbReference>
<dbReference type="RefSeq" id="WP_080887993.1">
    <property type="nucleotide sequence ID" value="NZ_LT828648.1"/>
</dbReference>
<reference evidence="2 3" key="1">
    <citation type="submission" date="2017-03" db="EMBL/GenBank/DDBJ databases">
        <authorList>
            <person name="Afonso C.L."/>
            <person name="Miller P.J."/>
            <person name="Scott M.A."/>
            <person name="Spackman E."/>
            <person name="Goraichik I."/>
            <person name="Dimitrov K.M."/>
            <person name="Suarez D.L."/>
            <person name="Swayne D.E."/>
        </authorList>
    </citation>
    <scope>NUCLEOTIDE SEQUENCE [LARGE SCALE GENOMIC DNA]</scope>
    <source>
        <strain evidence="2">Genome sequencing of Nitrospira japonica strain NJ11</strain>
    </source>
</reference>
<proteinExistence type="predicted"/>
<dbReference type="AlphaFoldDB" id="A0A1W1IA12"/>
<dbReference type="EMBL" id="LT828648">
    <property type="protein sequence ID" value="SLM49825.1"/>
    <property type="molecule type" value="Genomic_DNA"/>
</dbReference>
<feature type="transmembrane region" description="Helical" evidence="1">
    <location>
        <begin position="39"/>
        <end position="66"/>
    </location>
</feature>
<dbReference type="KEGG" id="nja:NSJP_3658"/>
<feature type="transmembrane region" description="Helical" evidence="1">
    <location>
        <begin position="6"/>
        <end position="27"/>
    </location>
</feature>
<evidence type="ECO:0000313" key="3">
    <source>
        <dbReference type="Proteomes" id="UP000192042"/>
    </source>
</evidence>
<evidence type="ECO:0000313" key="2">
    <source>
        <dbReference type="EMBL" id="SLM49825.1"/>
    </source>
</evidence>
<keyword evidence="1" id="KW-0812">Transmembrane</keyword>
<name>A0A1W1IA12_9BACT</name>
<accession>A0A1W1IA12</accession>
<dbReference type="STRING" id="1325564.NSJP_3658"/>
<keyword evidence="1" id="KW-1133">Transmembrane helix</keyword>
<sequence>MLPEPLAQQWAALLLAMIGGAYVGFAARDGRPGANHIELAGGLLFAGIGLAGLHFNPLLIAAGYVAHGFWDLVHHRHGPYAITPRWYIPFCVVYDWIIGAFLLIWWGVRLVR</sequence>
<protein>
    <submittedName>
        <fullName evidence="2">Uncharacterized protein</fullName>
    </submittedName>
</protein>
<dbReference type="InterPro" id="IPR046052">
    <property type="entry name" value="DUF6010"/>
</dbReference>
<feature type="transmembrane region" description="Helical" evidence="1">
    <location>
        <begin position="86"/>
        <end position="108"/>
    </location>
</feature>
<organism evidence="2 3">
    <name type="scientific">Nitrospira japonica</name>
    <dbReference type="NCBI Taxonomy" id="1325564"/>
    <lineage>
        <taxon>Bacteria</taxon>
        <taxon>Pseudomonadati</taxon>
        <taxon>Nitrospirota</taxon>
        <taxon>Nitrospiria</taxon>
        <taxon>Nitrospirales</taxon>
        <taxon>Nitrospiraceae</taxon>
        <taxon>Nitrospira</taxon>
    </lineage>
</organism>
<keyword evidence="3" id="KW-1185">Reference proteome</keyword>